<accession>A0A1I1DP76</accession>
<keyword evidence="6" id="KW-1185">Reference proteome</keyword>
<dbReference type="InterPro" id="IPR008880">
    <property type="entry name" value="Trigger_fac_C"/>
</dbReference>
<dbReference type="Gene3D" id="1.10.3120.10">
    <property type="entry name" value="Trigger factor, C-terminal domain"/>
    <property type="match status" value="1"/>
</dbReference>
<proteinExistence type="predicted"/>
<keyword evidence="2 5" id="KW-0413">Isomerase</keyword>
<evidence type="ECO:0000313" key="6">
    <source>
        <dbReference type="Proteomes" id="UP000240042"/>
    </source>
</evidence>
<dbReference type="Pfam" id="PF05698">
    <property type="entry name" value="Trigger_C"/>
    <property type="match status" value="1"/>
</dbReference>
<dbReference type="OrthoDB" id="9767721at2"/>
<dbReference type="GO" id="GO:0015031">
    <property type="term" value="P:protein transport"/>
    <property type="evidence" value="ECO:0007669"/>
    <property type="project" value="InterPro"/>
</dbReference>
<name>A0A1I1DP76_BREAD</name>
<feature type="domain" description="Trigger factor ribosome-binding bacterial" evidence="3">
    <location>
        <begin position="14"/>
        <end position="142"/>
    </location>
</feature>
<dbReference type="InterPro" id="IPR008881">
    <property type="entry name" value="Trigger_fac_ribosome-bd_bac"/>
</dbReference>
<evidence type="ECO:0000259" key="4">
    <source>
        <dbReference type="Pfam" id="PF05698"/>
    </source>
</evidence>
<evidence type="ECO:0000256" key="2">
    <source>
        <dbReference type="ARBA" id="ARBA00023235"/>
    </source>
</evidence>
<dbReference type="Gene3D" id="3.30.70.1050">
    <property type="entry name" value="Trigger factor ribosome-binding domain"/>
    <property type="match status" value="1"/>
</dbReference>
<feature type="domain" description="Trigger factor C-terminal" evidence="4">
    <location>
        <begin position="255"/>
        <end position="406"/>
    </location>
</feature>
<dbReference type="GO" id="GO:0006457">
    <property type="term" value="P:protein folding"/>
    <property type="evidence" value="ECO:0007669"/>
    <property type="project" value="InterPro"/>
</dbReference>
<dbReference type="SUPFAM" id="SSF102735">
    <property type="entry name" value="Trigger factor ribosome-binding domain"/>
    <property type="match status" value="1"/>
</dbReference>
<keyword evidence="1" id="KW-0697">Rotamase</keyword>
<dbReference type="RefSeq" id="WP_092318641.1">
    <property type="nucleotide sequence ID" value="NZ_FOKY01000003.1"/>
</dbReference>
<dbReference type="SUPFAM" id="SSF109998">
    <property type="entry name" value="Triger factor/SurA peptide-binding domain-like"/>
    <property type="match status" value="1"/>
</dbReference>
<dbReference type="InterPro" id="IPR037041">
    <property type="entry name" value="Trigger_fac_C_sf"/>
</dbReference>
<evidence type="ECO:0000313" key="5">
    <source>
        <dbReference type="EMBL" id="SFB76644.1"/>
    </source>
</evidence>
<dbReference type="EMBL" id="FOKY01000003">
    <property type="protein sequence ID" value="SFB76644.1"/>
    <property type="molecule type" value="Genomic_DNA"/>
</dbReference>
<sequence>MTFYLKSYPDALHQLFVSTTVEETNNAFSKAIQKIQKNFQLPGYRKGKVPAEIIIKHNPPELPSLVSEVFTENAVEHLQKNGTKFYGRPRFTPLSGLDRNKEFMFSLVYEIYPHIISYPDINNEIFEYEECTVSKEFIEKTICKQAGLTQKTTGIILEDDLITVEIKNPEYTGDKKIAIFDVQKLSILAGHKTGDTIEIPFDELSGYLPEFLGKLNDPLKVELKDISRVKAWDQVTDTEIGEKSPFKTKNEYFNTAKEQLENIAKQYNNTQKTESLSKKISEKITIDLPKSLWLNNLKELTIKLAEQEVIRKDMPLNFIYQDKEIQQKFQNLPIQAEQGLAFILWLDEMIIKEKISLNNEELNYYFYRHAQNQNLSIEEFKKKLHFEDKKSIELEALREKMVSYLLKKLKFQRSSSIELSEIWKKEKNYR</sequence>
<dbReference type="InterPro" id="IPR036611">
    <property type="entry name" value="Trigger_fac_ribosome-bd_sf"/>
</dbReference>
<dbReference type="InterPro" id="IPR027304">
    <property type="entry name" value="Trigger_fact/SurA_dom_sf"/>
</dbReference>
<evidence type="ECO:0000259" key="3">
    <source>
        <dbReference type="Pfam" id="PF05697"/>
    </source>
</evidence>
<dbReference type="AlphaFoldDB" id="A0A1I1DP76"/>
<dbReference type="GO" id="GO:0003755">
    <property type="term" value="F:peptidyl-prolyl cis-trans isomerase activity"/>
    <property type="evidence" value="ECO:0007669"/>
    <property type="project" value="UniProtKB-KW"/>
</dbReference>
<dbReference type="Pfam" id="PF05697">
    <property type="entry name" value="Trigger_N"/>
    <property type="match status" value="1"/>
</dbReference>
<protein>
    <submittedName>
        <fullName evidence="5">FKBP-type peptidyl-prolyl cis-trans isomerase (Trigger factor)</fullName>
    </submittedName>
</protein>
<reference evidence="6" key="1">
    <citation type="submission" date="2016-10" db="EMBL/GenBank/DDBJ databases">
        <authorList>
            <person name="Varghese N."/>
            <person name="Submissions S."/>
        </authorList>
    </citation>
    <scope>NUCLEOTIDE SEQUENCE [LARGE SCALE GENOMIC DNA]</scope>
    <source>
        <strain evidence="6">ATCC 43811</strain>
    </source>
</reference>
<organism evidence="5 6">
    <name type="scientific">Brevinema andersonii</name>
    <dbReference type="NCBI Taxonomy" id="34097"/>
    <lineage>
        <taxon>Bacteria</taxon>
        <taxon>Pseudomonadati</taxon>
        <taxon>Spirochaetota</taxon>
        <taxon>Spirochaetia</taxon>
        <taxon>Brevinematales</taxon>
        <taxon>Brevinemataceae</taxon>
        <taxon>Brevinema</taxon>
    </lineage>
</organism>
<gene>
    <name evidence="5" type="ORF">SAMN02745150_00681</name>
</gene>
<evidence type="ECO:0000256" key="1">
    <source>
        <dbReference type="ARBA" id="ARBA00023110"/>
    </source>
</evidence>
<dbReference type="Proteomes" id="UP000240042">
    <property type="component" value="Unassembled WGS sequence"/>
</dbReference>
<dbReference type="STRING" id="34097.SAMN02745150_00681"/>